<dbReference type="EMBL" id="JBBPBK010000004">
    <property type="protein sequence ID" value="KAK9286091.1"/>
    <property type="molecule type" value="Genomic_DNA"/>
</dbReference>
<evidence type="ECO:0000313" key="2">
    <source>
        <dbReference type="EMBL" id="KAK9286091.1"/>
    </source>
</evidence>
<evidence type="ECO:0000259" key="1">
    <source>
        <dbReference type="SMART" id="SM00256"/>
    </source>
</evidence>
<dbReference type="Proteomes" id="UP001415857">
    <property type="component" value="Unassembled WGS sequence"/>
</dbReference>
<reference evidence="2 3" key="1">
    <citation type="journal article" date="2024" name="Plant J.">
        <title>Genome sequences and population genomics reveal climatic adaptation and genomic divergence between two closely related sweetgum species.</title>
        <authorList>
            <person name="Xu W.Q."/>
            <person name="Ren C.Q."/>
            <person name="Zhang X.Y."/>
            <person name="Comes H.P."/>
            <person name="Liu X.H."/>
            <person name="Li Y.G."/>
            <person name="Kettle C.J."/>
            <person name="Jalonen R."/>
            <person name="Gaisberger H."/>
            <person name="Ma Y.Z."/>
            <person name="Qiu Y.X."/>
        </authorList>
    </citation>
    <scope>NUCLEOTIDE SEQUENCE [LARGE SCALE GENOMIC DNA]</scope>
    <source>
        <strain evidence="2">Hangzhou</strain>
    </source>
</reference>
<organism evidence="2 3">
    <name type="scientific">Liquidambar formosana</name>
    <name type="common">Formosan gum</name>
    <dbReference type="NCBI Taxonomy" id="63359"/>
    <lineage>
        <taxon>Eukaryota</taxon>
        <taxon>Viridiplantae</taxon>
        <taxon>Streptophyta</taxon>
        <taxon>Embryophyta</taxon>
        <taxon>Tracheophyta</taxon>
        <taxon>Spermatophyta</taxon>
        <taxon>Magnoliopsida</taxon>
        <taxon>eudicotyledons</taxon>
        <taxon>Gunneridae</taxon>
        <taxon>Pentapetalae</taxon>
        <taxon>Saxifragales</taxon>
        <taxon>Altingiaceae</taxon>
        <taxon>Liquidambar</taxon>
    </lineage>
</organism>
<protein>
    <recommendedName>
        <fullName evidence="1">F-box domain-containing protein</fullName>
    </recommendedName>
</protein>
<dbReference type="SMART" id="SM00256">
    <property type="entry name" value="FBOX"/>
    <property type="match status" value="1"/>
</dbReference>
<dbReference type="InterPro" id="IPR055290">
    <property type="entry name" value="At3g26010-like"/>
</dbReference>
<accession>A0AAP0X1U8</accession>
<gene>
    <name evidence="2" type="ORF">L1049_014471</name>
</gene>
<feature type="domain" description="F-box" evidence="1">
    <location>
        <begin position="23"/>
        <end position="63"/>
    </location>
</feature>
<dbReference type="Pfam" id="PF00646">
    <property type="entry name" value="F-box"/>
    <property type="match status" value="1"/>
</dbReference>
<dbReference type="InterPro" id="IPR001810">
    <property type="entry name" value="F-box_dom"/>
</dbReference>
<dbReference type="Gene3D" id="1.20.1280.50">
    <property type="match status" value="1"/>
</dbReference>
<keyword evidence="3" id="KW-1185">Reference proteome</keyword>
<dbReference type="CDD" id="cd22157">
    <property type="entry name" value="F-box_AtFBW1-like"/>
    <property type="match status" value="1"/>
</dbReference>
<evidence type="ECO:0000313" key="3">
    <source>
        <dbReference type="Proteomes" id="UP001415857"/>
    </source>
</evidence>
<dbReference type="PANTHER" id="PTHR35546">
    <property type="entry name" value="F-BOX PROTEIN INTERACTION DOMAIN PROTEIN-RELATED"/>
    <property type="match status" value="1"/>
</dbReference>
<proteinExistence type="predicted"/>
<dbReference type="SUPFAM" id="SSF81383">
    <property type="entry name" value="F-box domain"/>
    <property type="match status" value="1"/>
</dbReference>
<comment type="caution">
    <text evidence="2">The sequence shown here is derived from an EMBL/GenBank/DDBJ whole genome shotgun (WGS) entry which is preliminary data.</text>
</comment>
<name>A0AAP0X1U8_LIQFO</name>
<sequence>MNSSGERSLVSVEHSPAAEAIAGNEDLVREILLRLPVKSLLRFESVSKKWLSLISDPHFAQSYTHHHNPNYEPSGLLLNNWFFRWQFIPLDDDDLSRVNLLSQGSVKFLCPDDPGFCILQSCNGLLLCSPSQLCSPSHFKTRDPFFHCYIYNLTTKKYRFLRFLNREFGATLVAVNMAFDPSKSPHYKLICIREMDEPRLEPNFTYRIDIYSSETDSLKPSSNSGSPLTITAQLEGIYFFWPIYCNGAIHWYSDEGDTSLYFDIDTECLKTIPMPPFYNEHICGRYFGESRGHLHLMVYNFREYCPTKFDIMELKADYSGWFVAYRVDLDAVAITYPEMRCCKYGTFSVLCVVRAEKEEDSTLVICVPGKAISFNLHDKTWKVLCDLVPNQNAPATIYDYGWFRADQYILALCHV</sequence>
<dbReference type="InterPro" id="IPR036047">
    <property type="entry name" value="F-box-like_dom_sf"/>
</dbReference>
<dbReference type="PANTHER" id="PTHR35546:SF115">
    <property type="entry name" value="F-BOX DOMAIN-CONTAINING PROTEIN"/>
    <property type="match status" value="1"/>
</dbReference>
<dbReference type="AlphaFoldDB" id="A0AAP0X1U8"/>